<feature type="region of interest" description="Disordered" evidence="1">
    <location>
        <begin position="112"/>
        <end position="139"/>
    </location>
</feature>
<feature type="compositionally biased region" description="Basic residues" evidence="1">
    <location>
        <begin position="262"/>
        <end position="271"/>
    </location>
</feature>
<evidence type="ECO:0000313" key="2">
    <source>
        <dbReference type="EMBL" id="KAK1363668.1"/>
    </source>
</evidence>
<feature type="compositionally biased region" description="Polar residues" evidence="1">
    <location>
        <begin position="206"/>
        <end position="215"/>
    </location>
</feature>
<gene>
    <name evidence="2" type="ORF">POM88_039229</name>
</gene>
<organism evidence="2 3">
    <name type="scientific">Heracleum sosnowskyi</name>
    <dbReference type="NCBI Taxonomy" id="360622"/>
    <lineage>
        <taxon>Eukaryota</taxon>
        <taxon>Viridiplantae</taxon>
        <taxon>Streptophyta</taxon>
        <taxon>Embryophyta</taxon>
        <taxon>Tracheophyta</taxon>
        <taxon>Spermatophyta</taxon>
        <taxon>Magnoliopsida</taxon>
        <taxon>eudicotyledons</taxon>
        <taxon>Gunneridae</taxon>
        <taxon>Pentapetalae</taxon>
        <taxon>asterids</taxon>
        <taxon>campanulids</taxon>
        <taxon>Apiales</taxon>
        <taxon>Apiaceae</taxon>
        <taxon>Apioideae</taxon>
        <taxon>apioid superclade</taxon>
        <taxon>Tordylieae</taxon>
        <taxon>Tordyliinae</taxon>
        <taxon>Heracleum</taxon>
    </lineage>
</organism>
<comment type="caution">
    <text evidence="2">The sequence shown here is derived from an EMBL/GenBank/DDBJ whole genome shotgun (WGS) entry which is preliminary data.</text>
</comment>
<feature type="region of interest" description="Disordered" evidence="1">
    <location>
        <begin position="206"/>
        <end position="295"/>
    </location>
</feature>
<keyword evidence="3" id="KW-1185">Reference proteome</keyword>
<proteinExistence type="predicted"/>
<reference evidence="2" key="2">
    <citation type="submission" date="2023-05" db="EMBL/GenBank/DDBJ databases">
        <authorList>
            <person name="Schelkunov M.I."/>
        </authorList>
    </citation>
    <scope>NUCLEOTIDE SEQUENCE</scope>
    <source>
        <strain evidence="2">Hsosn_3</strain>
        <tissue evidence="2">Leaf</tissue>
    </source>
</reference>
<dbReference type="EMBL" id="JAUIZM010000009">
    <property type="protein sequence ID" value="KAK1363668.1"/>
    <property type="molecule type" value="Genomic_DNA"/>
</dbReference>
<dbReference type="PANTHER" id="PTHR45786">
    <property type="entry name" value="DNA BINDING PROTEIN-LIKE"/>
    <property type="match status" value="1"/>
</dbReference>
<evidence type="ECO:0008006" key="4">
    <source>
        <dbReference type="Google" id="ProtNLM"/>
    </source>
</evidence>
<name>A0AAD8HBW2_9APIA</name>
<feature type="compositionally biased region" description="Low complexity" evidence="1">
    <location>
        <begin position="216"/>
        <end position="235"/>
    </location>
</feature>
<dbReference type="Proteomes" id="UP001237642">
    <property type="component" value="Unassembled WGS sequence"/>
</dbReference>
<dbReference type="PANTHER" id="PTHR45786:SF74">
    <property type="entry name" value="ATP-DEPENDENT DNA HELICASE"/>
    <property type="match status" value="1"/>
</dbReference>
<reference evidence="2" key="1">
    <citation type="submission" date="2023-02" db="EMBL/GenBank/DDBJ databases">
        <title>Genome of toxic invasive species Heracleum sosnowskyi carries increased number of genes despite the absence of recent whole-genome duplications.</title>
        <authorList>
            <person name="Schelkunov M."/>
            <person name="Shtratnikova V."/>
            <person name="Makarenko M."/>
            <person name="Klepikova A."/>
            <person name="Omelchenko D."/>
            <person name="Novikova G."/>
            <person name="Obukhova E."/>
            <person name="Bogdanov V."/>
            <person name="Penin A."/>
            <person name="Logacheva M."/>
        </authorList>
    </citation>
    <scope>NUCLEOTIDE SEQUENCE</scope>
    <source>
        <strain evidence="2">Hsosn_3</strain>
        <tissue evidence="2">Leaf</tissue>
    </source>
</reference>
<evidence type="ECO:0000256" key="1">
    <source>
        <dbReference type="SAM" id="MobiDB-lite"/>
    </source>
</evidence>
<protein>
    <recommendedName>
        <fullName evidence="4">Helitron helicase-like domain-containing protein</fullName>
    </recommendedName>
</protein>
<accession>A0AAD8HBW2</accession>
<sequence length="532" mass="58619">MELAFGFLLRQCPRLSEAVVYPFGHSLSRNGISFWVSSSSVPSVKGLRISCWLLLMTSVIRLRFSEKSVSKAVSMAFLVSCYFVEEGDAPAMKRGRPPILVTEEVLERRRLSRQRVNASQPKREDPSKKRGRPRRGVEKVVLDTSSISTPMVCGPSSQGKDRQEVLSCIGPITRGCCLPFVLPPSFTLSGHDVLASDIIPACASNSTAISGQGNDSTASSTTIPTSNNSPPTTSAQGSDVPRRKRGRPPVPVTPELLEWRRLSRQKVKVSRPKFQDDTSVEENEPLSSAPACGSASSEGMGAEFTCRHVGTDPKGYSICCGKGKVQLPLLREPPPELGELISSGGQRSRGYFNKSRVYNNIFTFCSFGGNVDHSVNNGKGPFVFRVSGRTYHNIGSLVPPDRLSPKFAQLYMYDAQEALTHRVNFPGKMGEVDPVIVAMLQEMLERDNALVGMFKQLRHRFTGAQPEPINLRILERRTTDGRFENLPTANDYEFAALVVDNDFANCRDVVAEHKKGGLQYISELHPSYMSLQ</sequence>
<evidence type="ECO:0000313" key="3">
    <source>
        <dbReference type="Proteomes" id="UP001237642"/>
    </source>
</evidence>
<dbReference type="AlphaFoldDB" id="A0AAD8HBW2"/>